<evidence type="ECO:0000313" key="8">
    <source>
        <dbReference type="Proteomes" id="UP000679284"/>
    </source>
</evidence>
<feature type="chain" id="PRO_5035145680" evidence="5">
    <location>
        <begin position="18"/>
        <end position="108"/>
    </location>
</feature>
<dbReference type="EMBL" id="CP047289">
    <property type="protein sequence ID" value="QUS35731.1"/>
    <property type="molecule type" value="Genomic_DNA"/>
</dbReference>
<dbReference type="RefSeq" id="WP_211784981.1">
    <property type="nucleotide sequence ID" value="NZ_CP047289.1"/>
</dbReference>
<reference evidence="7" key="1">
    <citation type="submission" date="2020-01" db="EMBL/GenBank/DDBJ databases">
        <authorList>
            <person name="Yang Y."/>
            <person name="Kwon Y.M."/>
        </authorList>
    </citation>
    <scope>NUCLEOTIDE SEQUENCE</scope>
    <source>
        <strain evidence="7">PG104</strain>
    </source>
</reference>
<dbReference type="Gene3D" id="2.40.128.200">
    <property type="match status" value="1"/>
</dbReference>
<keyword evidence="1 5" id="KW-0732">Signal</keyword>
<name>A0A8J8MS74_9RHOB</name>
<evidence type="ECO:0000259" key="6">
    <source>
        <dbReference type="Pfam" id="PF09864"/>
    </source>
</evidence>
<dbReference type="SUPFAM" id="SSF141488">
    <property type="entry name" value="YdhA-like"/>
    <property type="match status" value="1"/>
</dbReference>
<keyword evidence="4" id="KW-0449">Lipoprotein</keyword>
<gene>
    <name evidence="7" type="ORF">GR316_05315</name>
</gene>
<accession>A0A8J8MS74</accession>
<evidence type="ECO:0000256" key="1">
    <source>
        <dbReference type="ARBA" id="ARBA00022729"/>
    </source>
</evidence>
<feature type="domain" description="C-type lysozyme inhibitor" evidence="6">
    <location>
        <begin position="26"/>
        <end position="96"/>
    </location>
</feature>
<dbReference type="Proteomes" id="UP000679284">
    <property type="component" value="Chromosome"/>
</dbReference>
<feature type="signal peptide" evidence="5">
    <location>
        <begin position="1"/>
        <end position="17"/>
    </location>
</feature>
<evidence type="ECO:0000256" key="3">
    <source>
        <dbReference type="ARBA" id="ARBA00023139"/>
    </source>
</evidence>
<dbReference type="InterPro" id="IPR036328">
    <property type="entry name" value="MliC_sf"/>
</dbReference>
<evidence type="ECO:0000256" key="4">
    <source>
        <dbReference type="ARBA" id="ARBA00023288"/>
    </source>
</evidence>
<keyword evidence="3" id="KW-0564">Palmitate</keyword>
<keyword evidence="2" id="KW-0472">Membrane</keyword>
<keyword evidence="8" id="KW-1185">Reference proteome</keyword>
<proteinExistence type="predicted"/>
<evidence type="ECO:0000256" key="5">
    <source>
        <dbReference type="SAM" id="SignalP"/>
    </source>
</evidence>
<dbReference type="AlphaFoldDB" id="A0A8J8MS74"/>
<dbReference type="Pfam" id="PF09864">
    <property type="entry name" value="MliC"/>
    <property type="match status" value="1"/>
</dbReference>
<evidence type="ECO:0000313" key="7">
    <source>
        <dbReference type="EMBL" id="QUS35731.1"/>
    </source>
</evidence>
<sequence>MRALAILAALLPGAALAEPPFTTLTYTCERGVTVPVTYVNTGDTALAVLNVEGRQVTLLAERAASGARYGWPSDGAHYVWWSKGDGAVLLWHGPDGTEDVLLASCTAT</sequence>
<protein>
    <submittedName>
        <fullName evidence="7">Lysozyme inhibitor</fullName>
    </submittedName>
</protein>
<dbReference type="InterPro" id="IPR018660">
    <property type="entry name" value="MliC"/>
</dbReference>
<dbReference type="KEGG" id="fap:GR316_05315"/>
<organism evidence="7 8">
    <name type="scientific">Falsirhodobacter algicola</name>
    <dbReference type="NCBI Taxonomy" id="2692330"/>
    <lineage>
        <taxon>Bacteria</taxon>
        <taxon>Pseudomonadati</taxon>
        <taxon>Pseudomonadota</taxon>
        <taxon>Alphaproteobacteria</taxon>
        <taxon>Rhodobacterales</taxon>
        <taxon>Paracoccaceae</taxon>
        <taxon>Falsirhodobacter</taxon>
    </lineage>
</organism>
<evidence type="ECO:0000256" key="2">
    <source>
        <dbReference type="ARBA" id="ARBA00023136"/>
    </source>
</evidence>